<evidence type="ECO:0000313" key="1">
    <source>
        <dbReference type="EMBL" id="XCM83906.1"/>
    </source>
</evidence>
<dbReference type="KEGG" id="kcm:ABWK59_06860"/>
<reference evidence="1" key="1">
    <citation type="submission" date="2024-06" db="EMBL/GenBank/DDBJ databases">
        <title>The genome sequences of Kitasatospora sp. strain HUAS MG31.</title>
        <authorList>
            <person name="Mo P."/>
        </authorList>
    </citation>
    <scope>NUCLEOTIDE SEQUENCE</scope>
    <source>
        <strain evidence="1">HUAS MG31</strain>
    </source>
</reference>
<dbReference type="AlphaFoldDB" id="A0AAU8K5H9"/>
<proteinExistence type="predicted"/>
<organism evidence="1">
    <name type="scientific">Kitasatospora camelliae</name>
    <dbReference type="NCBI Taxonomy" id="3156397"/>
    <lineage>
        <taxon>Bacteria</taxon>
        <taxon>Bacillati</taxon>
        <taxon>Actinomycetota</taxon>
        <taxon>Actinomycetes</taxon>
        <taxon>Kitasatosporales</taxon>
        <taxon>Streptomycetaceae</taxon>
        <taxon>Kitasatospora</taxon>
    </lineage>
</organism>
<dbReference type="Gene3D" id="2.60.120.200">
    <property type="match status" value="1"/>
</dbReference>
<sequence length="212" mass="23212">MVFEAAFDSPQQWVAGRSSAYPGMGPTNRGDHKLDHLTPRYCPGGKFTAVHRPDGLWDTDLLTTENSPGGFQLRTGDVLRARITLPTGAGAWPAIWTWRDGGNEIDAFEYHPDHPSLLEFSNHVRGGYRYWTDPTGAVAPGATVNLTVEFGSRSVRWSVNGTLAHADGRGVGPFWHAYLIVNLSVSDGTYHPKPTGTDPLSWTCHSLTVTRP</sequence>
<protein>
    <submittedName>
        <fullName evidence="1">Beta-glucanase</fullName>
    </submittedName>
</protein>
<accession>A0AAU8K5H9</accession>
<gene>
    <name evidence="1" type="ORF">ABWK59_06860</name>
</gene>
<dbReference type="EMBL" id="CP159872">
    <property type="protein sequence ID" value="XCM83906.1"/>
    <property type="molecule type" value="Genomic_DNA"/>
</dbReference>
<dbReference type="InterPro" id="IPR013320">
    <property type="entry name" value="ConA-like_dom_sf"/>
</dbReference>
<dbReference type="SUPFAM" id="SSF49899">
    <property type="entry name" value="Concanavalin A-like lectins/glucanases"/>
    <property type="match status" value="1"/>
</dbReference>
<name>A0AAU8K5H9_9ACTN</name>